<evidence type="ECO:0000313" key="5">
    <source>
        <dbReference type="Proteomes" id="UP000722485"/>
    </source>
</evidence>
<dbReference type="EMBL" id="JAANBB010000259">
    <property type="protein sequence ID" value="KAF7545325.1"/>
    <property type="molecule type" value="Genomic_DNA"/>
</dbReference>
<evidence type="ECO:0000256" key="1">
    <source>
        <dbReference type="SAM" id="Coils"/>
    </source>
</evidence>
<dbReference type="Proteomes" id="UP000722485">
    <property type="component" value="Unassembled WGS sequence"/>
</dbReference>
<dbReference type="InterPro" id="IPR052159">
    <property type="entry name" value="Competence_DNA_uptake"/>
</dbReference>
<protein>
    <recommendedName>
        <fullName evidence="3">DUF6603 domain-containing protein</fullName>
    </recommendedName>
</protein>
<keyword evidence="5" id="KW-1185">Reference proteome</keyword>
<dbReference type="InterPro" id="IPR036866">
    <property type="entry name" value="RibonucZ/Hydroxyglut_hydro"/>
</dbReference>
<evidence type="ECO:0000256" key="2">
    <source>
        <dbReference type="SAM" id="MobiDB-lite"/>
    </source>
</evidence>
<organism evidence="4 5">
    <name type="scientific">Cylindrodendrum hubeiense</name>
    <dbReference type="NCBI Taxonomy" id="595255"/>
    <lineage>
        <taxon>Eukaryota</taxon>
        <taxon>Fungi</taxon>
        <taxon>Dikarya</taxon>
        <taxon>Ascomycota</taxon>
        <taxon>Pezizomycotina</taxon>
        <taxon>Sordariomycetes</taxon>
        <taxon>Hypocreomycetidae</taxon>
        <taxon>Hypocreales</taxon>
        <taxon>Nectriaceae</taxon>
        <taxon>Cylindrodendrum</taxon>
    </lineage>
</organism>
<feature type="region of interest" description="Disordered" evidence="2">
    <location>
        <begin position="1474"/>
        <end position="1526"/>
    </location>
</feature>
<comment type="caution">
    <text evidence="4">The sequence shown here is derived from an EMBL/GenBank/DDBJ whole genome shotgun (WGS) entry which is preliminary data.</text>
</comment>
<dbReference type="PANTHER" id="PTHR30619:SF1">
    <property type="entry name" value="RECOMBINATION PROTEIN 2"/>
    <property type="match status" value="1"/>
</dbReference>
<name>A0A9P5LDI8_9HYPO</name>
<feature type="domain" description="DUF6603" evidence="3">
    <location>
        <begin position="1525"/>
        <end position="2048"/>
    </location>
</feature>
<dbReference type="Pfam" id="PF20248">
    <property type="entry name" value="DUF6603"/>
    <property type="match status" value="1"/>
</dbReference>
<accession>A0A9P5LDI8</accession>
<dbReference type="OrthoDB" id="5352492at2759"/>
<gene>
    <name evidence="4" type="ORF">G7Z17_g9251</name>
</gene>
<dbReference type="PANTHER" id="PTHR30619">
    <property type="entry name" value="DNA INTERNALIZATION/COMPETENCE PROTEIN COMEC/REC2"/>
    <property type="match status" value="1"/>
</dbReference>
<dbReference type="InterPro" id="IPR046538">
    <property type="entry name" value="DUF6603"/>
</dbReference>
<dbReference type="Gene3D" id="3.60.15.10">
    <property type="entry name" value="Ribonuclease Z/Hydroxyacylglutathione hydrolase-like"/>
    <property type="match status" value="1"/>
</dbReference>
<evidence type="ECO:0000313" key="4">
    <source>
        <dbReference type="EMBL" id="KAF7545325.1"/>
    </source>
</evidence>
<proteinExistence type="predicted"/>
<evidence type="ECO:0000259" key="3">
    <source>
        <dbReference type="Pfam" id="PF20248"/>
    </source>
</evidence>
<feature type="region of interest" description="Disordered" evidence="2">
    <location>
        <begin position="1423"/>
        <end position="1447"/>
    </location>
</feature>
<feature type="coiled-coil region" evidence="1">
    <location>
        <begin position="53"/>
        <end position="80"/>
    </location>
</feature>
<dbReference type="SUPFAM" id="SSF56281">
    <property type="entry name" value="Metallo-hydrolase/oxidoreductase"/>
    <property type="match status" value="1"/>
</dbReference>
<sequence>MAQTKTIVESFHINVGLGDSAIHVLATWNPVTNDLEARQAVLVDGGLARDAAAQNISKTIKEIEDRYINLRRQKRVLQFRSVVVTHWDADHWKGINELLVREEVAQFKNGKYSRFYYGDNAGTTVYAPTTWTGTKRKDGTKTEKELEGITIDRGTANGTFVFSFNGKPLAKAMIDSSFIGYDFFTNTKPSGKVKFDDIESFEELMGGNNPHPEVGMYCVASNLKVIGYGNRPRWKGAVTDTLFNQMPTKTNQESIAAIILWSNKHVSHYFAGDLDFRGEAFLARWLKDNFQNDDKDNNITFLKSSHHGARNSNPPVLFNVTKPKYVIFSVADHYGHPAWEVLLMLYALYRRQNRIKPNTNGPCILTCYPCWLSGIHGHDGLKSNKINVDPFLPPHLHNQLSKTRQKHANHHKAVFNDIFADFPDDDLDEFIREGCVSDGATADDEIFEQIAIGFAALANDLFYNHWSWDTNAGKTTNEVVYVRLRMTNSITEEEIESKTKSLPANRNAQIDTVYFMKGVDDRDHDFIIPPPIHAFKKINHATKGVQVWVMSVMTGSGRAVLDKSTKKLVDDSEPQPAKKLKTHGQNLNSPFTELFSMAPQKLQVPLSGASASARASGPLLPGRYKYSILSSSYAASVSSRTDSVHCTVLEVEDWLDDFLLSMRPSTMRLASSLEDGWAFLHDEDYLGKWIKGGLGGSQMAANSQGPAFRIMAPHKLVFSTEAAPKALGTDAMISSDGLSPWNGRGTMVFGLDPLESWESASSWSIAEILSLFPADPSAKLNPLPRTMAIVNDNLLGLRWTLNLKESAGKRNAIWVTPAASYLTVLRLVFVPEKESKDALCSFLGLFFSLGAADDEPVLDVSDVQLILRKTCTVKAREREGTKLVTAQSLTLSATVKLLGPKLDDPTKPRAEVSPTISVELASTGALELTVKTTRADNSFTDVAGGWLSKLFPQADTTFSTLSEQKISQNIWFRRFTVALNPDKSIARASAVLEVNARLGQGEKGGQNLPIRFEAQYVNNPQGESEWSISGDLWLPSDSDIPLALYSDYEEYRSLEPVTPNALKTLELTTLFASMTGATDDTRIPKLPNGIPNVITAAGFRVDKESIFVCGTISNCNHVVGGSKVPAISFEELSLEARWNWKRKLVQVDLYFWLSLTLPSWYDAPEGCAASALNGSVSYQSGGLWTISAEVRDLNLGMLYGFFPKGAQDTLFQLLKGIQIVDLGIFYQSKGDGDGTTLQCEAKLMLGDVVSLVLGYECHPDGTWRFHASLGPKDDIVKPVTLGQIMDSLLDSSDTSLCSSLPDFLADTVILGGSDSNPKLELVVEDDKTAGPKLTLTASIMGIEVEFVQIKDVAEKENDGDGEEPTPGKKPVQVLRLFKAVLTEIPMPESIPILDHLEQPFDELGFFWVNQDVTEDQLAALDETLDMPSPPPTDVSEPVPAAGKGKQPAPGMTAGFHFVIIAKNKVVMDYPIGNARSDQRETRDAEEDGPTKAPDGAVKPPRPPKEDDKPGQGGDKPDQSSKSTYKKTVGALNISQIGFRYEGGTLAILMDATIAFGPVALDLMGFTIGLHFQAADGSTKNLKSLSWHDVEVSISGVGVQFQRPPLLIAGAFLHDRTADSDMYAGGLTVGFTPWLFQAAGFYGIIGAADDPHRFKCLFAYAVLRGPIMNIAGFAEISGLTGAFGYNVDLTLPTMDNMVTFPLLAPPDEPLAPKDLVRTLIPGGGQRGPFFNPANGAMFIAAGLTVTAFQMLEMTAVVAVQWSPRVQLAVLGLARCDVPSIKSQVKFAHIELGIIATVDLDAGILRVEAQLSPNSWIIHKSCHLTGGFALYYWFGGGRADWVMTIGGYHSAFVVPEYYPRPDRLRISWTIDSSLSVSGEAYFAITPKVCMGGLRIHAALSLGALSAWFDASADFLMTYSPFHFVADVRVSVGVRFSMDVWFVTVHIAVEVAASLSLMGPPLRGVVHVDFWVFGFDIAFGDPAGAIRPPRLSSQAFWDLVTQAEGRAVDDKAGKKDAHLFSCTQGLVTENKQDIKATDPWLVRSGVFQFAVECQYAIRQVTVNGETAPAPETVTIDDIYAKPMRLKEAIDSTLSVKINGPGNTKSVGWKAKPAWKDVPQALWGRYDESEDPNAARPGSDFSNLLNGGGGMARLLMGVIIEAPDPQVSLDKMPAFRVDEAMKKNIYKEGDEPQFLDNEDESAAFAPLPPGPNPWESLEVAWKAAPAPQSAVNIWQDIFKTTGLVGEKPTSLIDNNNVLFLSAPLLGKA</sequence>
<feature type="compositionally biased region" description="Basic and acidic residues" evidence="2">
    <location>
        <begin position="1502"/>
        <end position="1518"/>
    </location>
</feature>
<keyword evidence="1" id="KW-0175">Coiled coil</keyword>
<reference evidence="4" key="1">
    <citation type="submission" date="2020-03" db="EMBL/GenBank/DDBJ databases">
        <title>Draft Genome Sequence of Cylindrodendrum hubeiense.</title>
        <authorList>
            <person name="Buettner E."/>
            <person name="Kellner H."/>
        </authorList>
    </citation>
    <scope>NUCLEOTIDE SEQUENCE</scope>
    <source>
        <strain evidence="4">IHI 201604</strain>
    </source>
</reference>